<keyword evidence="3" id="KW-1185">Reference proteome</keyword>
<sequence>MVTMSVWSCIAVISLALTDTTSCAFQSTTTVRQSSRTPTATSLHGIMEAVESLAAEAADTWSIQATPFLEPVDASKIEEKFQDRGDVLCLRVFGGRRLSPEPDNNTVKPGEGRRSRFVIAHADLGMDAMTAEEEYCTVVRCENVNVASSNTFPNALASIGVHLDNVGDIVIEDSNTVCFVVTPEVTKQCLRLLSKELVGTGVSLSVVDSHEFMPHGEMQEMKLSRVLERQMERKKLDAGYVQFG</sequence>
<protein>
    <submittedName>
        <fullName evidence="2">Uncharacterized protein</fullName>
    </submittedName>
</protein>
<proteinExistence type="predicted"/>
<accession>A0AAD8Y9E0</accession>
<dbReference type="AlphaFoldDB" id="A0AAD8Y9E0"/>
<feature type="chain" id="PRO_5041972140" evidence="1">
    <location>
        <begin position="24"/>
        <end position="244"/>
    </location>
</feature>
<reference evidence="2" key="1">
    <citation type="submission" date="2023-06" db="EMBL/GenBank/DDBJ databases">
        <title>Survivors Of The Sea: Transcriptome response of Skeletonema marinoi to long-term dormancy.</title>
        <authorList>
            <person name="Pinder M.I.M."/>
            <person name="Kourtchenko O."/>
            <person name="Robertson E.K."/>
            <person name="Larsson T."/>
            <person name="Maumus F."/>
            <person name="Osuna-Cruz C.M."/>
            <person name="Vancaester E."/>
            <person name="Stenow R."/>
            <person name="Vandepoele K."/>
            <person name="Ploug H."/>
            <person name="Bruchert V."/>
            <person name="Godhe A."/>
            <person name="Topel M."/>
        </authorList>
    </citation>
    <scope>NUCLEOTIDE SEQUENCE</scope>
    <source>
        <strain evidence="2">R05AC</strain>
    </source>
</reference>
<gene>
    <name evidence="2" type="ORF">QTG54_007932</name>
</gene>
<feature type="signal peptide" evidence="1">
    <location>
        <begin position="1"/>
        <end position="23"/>
    </location>
</feature>
<organism evidence="2 3">
    <name type="scientific">Skeletonema marinoi</name>
    <dbReference type="NCBI Taxonomy" id="267567"/>
    <lineage>
        <taxon>Eukaryota</taxon>
        <taxon>Sar</taxon>
        <taxon>Stramenopiles</taxon>
        <taxon>Ochrophyta</taxon>
        <taxon>Bacillariophyta</taxon>
        <taxon>Coscinodiscophyceae</taxon>
        <taxon>Thalassiosirophycidae</taxon>
        <taxon>Thalassiosirales</taxon>
        <taxon>Skeletonemataceae</taxon>
        <taxon>Skeletonema</taxon>
        <taxon>Skeletonema marinoi-dohrnii complex</taxon>
    </lineage>
</organism>
<comment type="caution">
    <text evidence="2">The sequence shown here is derived from an EMBL/GenBank/DDBJ whole genome shotgun (WGS) entry which is preliminary data.</text>
</comment>
<dbReference type="Proteomes" id="UP001224775">
    <property type="component" value="Unassembled WGS sequence"/>
</dbReference>
<evidence type="ECO:0000313" key="2">
    <source>
        <dbReference type="EMBL" id="KAK1741454.1"/>
    </source>
</evidence>
<dbReference type="EMBL" id="JATAAI010000013">
    <property type="protein sequence ID" value="KAK1741454.1"/>
    <property type="molecule type" value="Genomic_DNA"/>
</dbReference>
<evidence type="ECO:0000313" key="3">
    <source>
        <dbReference type="Proteomes" id="UP001224775"/>
    </source>
</evidence>
<evidence type="ECO:0000256" key="1">
    <source>
        <dbReference type="SAM" id="SignalP"/>
    </source>
</evidence>
<keyword evidence="1" id="KW-0732">Signal</keyword>
<name>A0AAD8Y9E0_9STRA</name>